<dbReference type="AlphaFoldDB" id="A0A0G1HXT3"/>
<protein>
    <recommendedName>
        <fullName evidence="1">N-acetyltransferase domain-containing protein</fullName>
    </recommendedName>
</protein>
<gene>
    <name evidence="2" type="ORF">UW44_C0008G0072</name>
</gene>
<accession>A0A0G1HXT3</accession>
<evidence type="ECO:0000313" key="2">
    <source>
        <dbReference type="EMBL" id="KKT51750.1"/>
    </source>
</evidence>
<dbReference type="SUPFAM" id="SSF55729">
    <property type="entry name" value="Acyl-CoA N-acyltransferases (Nat)"/>
    <property type="match status" value="1"/>
</dbReference>
<comment type="caution">
    <text evidence="2">The sequence shown here is derived from an EMBL/GenBank/DDBJ whole genome shotgun (WGS) entry which is preliminary data.</text>
</comment>
<dbReference type="InterPro" id="IPR000182">
    <property type="entry name" value="GNAT_dom"/>
</dbReference>
<name>A0A0G1HXT3_9BACT</name>
<organism evidence="2 3">
    <name type="scientific">Candidatus Collierbacteria bacterium GW2011_GWB2_44_22</name>
    <dbReference type="NCBI Taxonomy" id="1618387"/>
    <lineage>
        <taxon>Bacteria</taxon>
        <taxon>Candidatus Collieribacteriota</taxon>
    </lineage>
</organism>
<proteinExistence type="predicted"/>
<dbReference type="InterPro" id="IPR016181">
    <property type="entry name" value="Acyl_CoA_acyltransferase"/>
</dbReference>
<dbReference type="STRING" id="1618387.UW44_C0008G0072"/>
<feature type="domain" description="N-acetyltransferase" evidence="1">
    <location>
        <begin position="27"/>
        <end position="158"/>
    </location>
</feature>
<sequence length="189" mass="21265">MGGTGKTFEKDGQTYEVRFFDSSSFFDLRDLREIVQSPGVQSWMTSVRNMSHKHYGKWMNEKGEENNFLLAIAGADTERPEIQRVHGFIYVYPSEMVRGALEVSYAKRPGAPSGLITPALQETCRIVHEKMGLVVTIVAEIERGNVASIVAIEKAGFVKTRDFDRYGNGVWTLDWSKLAIVQEGKRVLS</sequence>
<dbReference type="Pfam" id="PF13302">
    <property type="entry name" value="Acetyltransf_3"/>
    <property type="match status" value="1"/>
</dbReference>
<dbReference type="Proteomes" id="UP000034006">
    <property type="component" value="Unassembled WGS sequence"/>
</dbReference>
<reference evidence="2 3" key="1">
    <citation type="journal article" date="2015" name="Nature">
        <title>rRNA introns, odd ribosomes, and small enigmatic genomes across a large radiation of phyla.</title>
        <authorList>
            <person name="Brown C.T."/>
            <person name="Hug L.A."/>
            <person name="Thomas B.C."/>
            <person name="Sharon I."/>
            <person name="Castelle C.J."/>
            <person name="Singh A."/>
            <person name="Wilkins M.J."/>
            <person name="Williams K.H."/>
            <person name="Banfield J.F."/>
        </authorList>
    </citation>
    <scope>NUCLEOTIDE SEQUENCE [LARGE SCALE GENOMIC DNA]</scope>
</reference>
<dbReference type="GO" id="GO:0016747">
    <property type="term" value="F:acyltransferase activity, transferring groups other than amino-acyl groups"/>
    <property type="evidence" value="ECO:0007669"/>
    <property type="project" value="InterPro"/>
</dbReference>
<evidence type="ECO:0000313" key="3">
    <source>
        <dbReference type="Proteomes" id="UP000034006"/>
    </source>
</evidence>
<dbReference type="EMBL" id="LCIH01000008">
    <property type="protein sequence ID" value="KKT51750.1"/>
    <property type="molecule type" value="Genomic_DNA"/>
</dbReference>
<evidence type="ECO:0000259" key="1">
    <source>
        <dbReference type="Pfam" id="PF13302"/>
    </source>
</evidence>
<dbReference type="Gene3D" id="3.40.630.30">
    <property type="match status" value="1"/>
</dbReference>